<name>A0A2H9T4F9_9ZZZZ</name>
<dbReference type="Gene3D" id="1.20.144.10">
    <property type="entry name" value="Phosphatidic acid phosphatase type 2/haloperoxidase"/>
    <property type="match status" value="1"/>
</dbReference>
<feature type="transmembrane region" description="Helical" evidence="1">
    <location>
        <begin position="155"/>
        <end position="173"/>
    </location>
</feature>
<gene>
    <name evidence="3" type="ORF">CI610_02962</name>
</gene>
<feature type="transmembrane region" description="Helical" evidence="1">
    <location>
        <begin position="46"/>
        <end position="64"/>
    </location>
</feature>
<dbReference type="SUPFAM" id="SSF48317">
    <property type="entry name" value="Acid phosphatase/Vanadium-dependent haloperoxidase"/>
    <property type="match status" value="1"/>
</dbReference>
<reference evidence="3" key="1">
    <citation type="journal article" date="2017" name="Appl. Environ. Microbiol.">
        <title>Molecular characterization of an Endozoicomonas-like organism causing infection in king scallop Pecten maximus L.</title>
        <authorList>
            <person name="Cano I."/>
            <person name="van Aerle R."/>
            <person name="Ross S."/>
            <person name="Verner-Jeffreys D.W."/>
            <person name="Paley R.K."/>
            <person name="Rimmer G."/>
            <person name="Ryder D."/>
            <person name="Hooper P."/>
            <person name="Stone D."/>
            <person name="Feist S.W."/>
        </authorList>
    </citation>
    <scope>NUCLEOTIDE SEQUENCE</scope>
</reference>
<proteinExistence type="predicted"/>
<protein>
    <recommendedName>
        <fullName evidence="2">Phosphatidic acid phosphatase type 2/haloperoxidase domain-containing protein</fullName>
    </recommendedName>
</protein>
<evidence type="ECO:0000256" key="1">
    <source>
        <dbReference type="SAM" id="Phobius"/>
    </source>
</evidence>
<dbReference type="EMBL" id="NSIT01000263">
    <property type="protein sequence ID" value="PJE78106.1"/>
    <property type="molecule type" value="Genomic_DNA"/>
</dbReference>
<dbReference type="SMART" id="SM00014">
    <property type="entry name" value="acidPPc"/>
    <property type="match status" value="1"/>
</dbReference>
<keyword evidence="1" id="KW-0812">Transmembrane</keyword>
<dbReference type="Pfam" id="PF01569">
    <property type="entry name" value="PAP2"/>
    <property type="match status" value="1"/>
</dbReference>
<feature type="transmembrane region" description="Helical" evidence="1">
    <location>
        <begin position="127"/>
        <end position="148"/>
    </location>
</feature>
<keyword evidence="1" id="KW-1133">Transmembrane helix</keyword>
<dbReference type="InterPro" id="IPR036938">
    <property type="entry name" value="PAP2/HPO_sf"/>
</dbReference>
<comment type="caution">
    <text evidence="3">The sequence shown here is derived from an EMBL/GenBank/DDBJ whole genome shotgun (WGS) entry which is preliminary data.</text>
</comment>
<feature type="transmembrane region" description="Helical" evidence="1">
    <location>
        <begin position="76"/>
        <end position="96"/>
    </location>
</feature>
<feature type="domain" description="Phosphatidic acid phosphatase type 2/haloperoxidase" evidence="2">
    <location>
        <begin position="74"/>
        <end position="194"/>
    </location>
</feature>
<dbReference type="AlphaFoldDB" id="A0A2H9T4F9"/>
<dbReference type="InterPro" id="IPR000326">
    <property type="entry name" value="PAP2/HPO"/>
</dbReference>
<feature type="transmembrane region" description="Helical" evidence="1">
    <location>
        <begin position="179"/>
        <end position="200"/>
    </location>
</feature>
<accession>A0A2H9T4F9</accession>
<evidence type="ECO:0000259" key="2">
    <source>
        <dbReference type="SMART" id="SM00014"/>
    </source>
</evidence>
<organism evidence="3">
    <name type="scientific">invertebrate metagenome</name>
    <dbReference type="NCBI Taxonomy" id="1711999"/>
    <lineage>
        <taxon>unclassified sequences</taxon>
        <taxon>metagenomes</taxon>
        <taxon>organismal metagenomes</taxon>
    </lineage>
</organism>
<evidence type="ECO:0000313" key="3">
    <source>
        <dbReference type="EMBL" id="PJE78106.1"/>
    </source>
</evidence>
<keyword evidence="1" id="KW-0472">Membrane</keyword>
<sequence>MTTSYIKGYMLAILATVISITSLDRPIADFAHHHQLRSSLFESMTWGADIMQGYAILLITSSFFRRWRSQLHPIRTTLIITLIFAWITRLTTKYLFGRTWPATWTDNNPSWIKDGIEGFFPLSGSEVYASFPSGHALVTFALAAVFWRYFPKFRWIWRICGISVVIGMLGQYYHFLGDLLAGAVLGCACGQLSMALIALYQSKKTLVGRNRQTRKIR</sequence>